<reference evidence="1 2" key="1">
    <citation type="journal article" date="2016" name="G3 (Bethesda)">
        <title>First Draft Assembly and Annotation of the Genome of a California Endemic Oak Quercus lobata Nee (Fagaceae).</title>
        <authorList>
            <person name="Sork V.L."/>
            <person name="Fitz-Gibbon S.T."/>
            <person name="Puiu D."/>
            <person name="Crepeau M."/>
            <person name="Gugger P.F."/>
            <person name="Sherman R."/>
            <person name="Stevens K."/>
            <person name="Langley C.H."/>
            <person name="Pellegrini M."/>
            <person name="Salzberg S.L."/>
        </authorList>
    </citation>
    <scope>NUCLEOTIDE SEQUENCE [LARGE SCALE GENOMIC DNA]</scope>
    <source>
        <strain evidence="1 2">cv. SW786</strain>
    </source>
</reference>
<dbReference type="AlphaFoldDB" id="A0A7N2L422"/>
<name>A0A7N2L422_QUELO</name>
<organism evidence="1 2">
    <name type="scientific">Quercus lobata</name>
    <name type="common">Valley oak</name>
    <dbReference type="NCBI Taxonomy" id="97700"/>
    <lineage>
        <taxon>Eukaryota</taxon>
        <taxon>Viridiplantae</taxon>
        <taxon>Streptophyta</taxon>
        <taxon>Embryophyta</taxon>
        <taxon>Tracheophyta</taxon>
        <taxon>Spermatophyta</taxon>
        <taxon>Magnoliopsida</taxon>
        <taxon>eudicotyledons</taxon>
        <taxon>Gunneridae</taxon>
        <taxon>Pentapetalae</taxon>
        <taxon>rosids</taxon>
        <taxon>fabids</taxon>
        <taxon>Fagales</taxon>
        <taxon>Fagaceae</taxon>
        <taxon>Quercus</taxon>
    </lineage>
</organism>
<protein>
    <submittedName>
        <fullName evidence="1">Uncharacterized protein</fullName>
    </submittedName>
</protein>
<evidence type="ECO:0000313" key="2">
    <source>
        <dbReference type="Proteomes" id="UP000594261"/>
    </source>
</evidence>
<dbReference type="Gramene" id="QL03p001950:mrna">
    <property type="protein sequence ID" value="QL03p001950:mrna"/>
    <property type="gene ID" value="QL03p001950"/>
</dbReference>
<proteinExistence type="predicted"/>
<evidence type="ECO:0000313" key="1">
    <source>
        <dbReference type="EnsemblPlants" id="QL03p001950:mrna"/>
    </source>
</evidence>
<dbReference type="EMBL" id="LRBV02000003">
    <property type="status" value="NOT_ANNOTATED_CDS"/>
    <property type="molecule type" value="Genomic_DNA"/>
</dbReference>
<accession>A0A7N2L422</accession>
<reference evidence="1" key="2">
    <citation type="submission" date="2021-01" db="UniProtKB">
        <authorList>
            <consortium name="EnsemblPlants"/>
        </authorList>
    </citation>
    <scope>IDENTIFICATION</scope>
</reference>
<dbReference type="Proteomes" id="UP000594261">
    <property type="component" value="Chromosome 3"/>
</dbReference>
<sequence>MHHPTTTHLEAAKRVLRFVKGTLLHGIHFSPGPLTFSAFIDADWVGNPSYRRSTAANVFTKPMAASHSCYSEANSWQN</sequence>
<keyword evidence="2" id="KW-1185">Reference proteome</keyword>
<dbReference type="InParanoid" id="A0A7N2L422"/>
<dbReference type="PANTHER" id="PTHR11439:SF463">
    <property type="entry name" value="REVERSE TRANSCRIPTASE TY1_COPIA-TYPE DOMAIN-CONTAINING PROTEIN"/>
    <property type="match status" value="1"/>
</dbReference>
<dbReference type="PANTHER" id="PTHR11439">
    <property type="entry name" value="GAG-POL-RELATED RETROTRANSPOSON"/>
    <property type="match status" value="1"/>
</dbReference>
<dbReference type="EnsemblPlants" id="QL03p001950:mrna">
    <property type="protein sequence ID" value="QL03p001950:mrna"/>
    <property type="gene ID" value="QL03p001950"/>
</dbReference>
<dbReference type="OMA" id="EANSWQN"/>